<dbReference type="Pfam" id="PF00909">
    <property type="entry name" value="Ammonium_transp"/>
    <property type="match status" value="1"/>
</dbReference>
<dbReference type="PANTHER" id="PTHR11730">
    <property type="entry name" value="AMMONIUM TRANSPORTER"/>
    <property type="match status" value="1"/>
</dbReference>
<evidence type="ECO:0000256" key="2">
    <source>
        <dbReference type="ARBA" id="ARBA00005887"/>
    </source>
</evidence>
<accession>A0ABN7RLK2</accession>
<dbReference type="EMBL" id="OU015568">
    <property type="protein sequence ID" value="CAG5080463.1"/>
    <property type="molecule type" value="Genomic_DNA"/>
</dbReference>
<evidence type="ECO:0000256" key="4">
    <source>
        <dbReference type="ARBA" id="ARBA00022692"/>
    </source>
</evidence>
<proteinExistence type="inferred from homology"/>
<dbReference type="Proteomes" id="UP001158576">
    <property type="component" value="Chromosome PAR"/>
</dbReference>
<feature type="transmembrane region" description="Helical" evidence="8">
    <location>
        <begin position="443"/>
        <end position="469"/>
    </location>
</feature>
<evidence type="ECO:0000256" key="1">
    <source>
        <dbReference type="ARBA" id="ARBA00004141"/>
    </source>
</evidence>
<feature type="transmembrane region" description="Helical" evidence="8">
    <location>
        <begin position="296"/>
        <end position="313"/>
    </location>
</feature>
<dbReference type="PROSITE" id="PS01219">
    <property type="entry name" value="AMMONIUM_TRANSP"/>
    <property type="match status" value="1"/>
</dbReference>
<keyword evidence="11" id="KW-1185">Reference proteome</keyword>
<feature type="transmembrane region" description="Helical" evidence="8">
    <location>
        <begin position="80"/>
        <end position="97"/>
    </location>
</feature>
<keyword evidence="5 8" id="KW-1133">Transmembrane helix</keyword>
<keyword evidence="4 8" id="KW-0812">Transmembrane</keyword>
<dbReference type="InterPro" id="IPR029020">
    <property type="entry name" value="Ammonium/urea_transptr"/>
</dbReference>
<feature type="transmembrane region" description="Helical" evidence="8">
    <location>
        <begin position="36"/>
        <end position="59"/>
    </location>
</feature>
<feature type="transmembrane region" description="Helical" evidence="8">
    <location>
        <begin position="153"/>
        <end position="172"/>
    </location>
</feature>
<comment type="subcellular location">
    <subcellularLocation>
        <location evidence="1">Membrane</location>
        <topology evidence="1">Multi-pass membrane protein</topology>
    </subcellularLocation>
</comment>
<keyword evidence="7" id="KW-0924">Ammonia transport</keyword>
<keyword evidence="3" id="KW-0813">Transport</keyword>
<feature type="transmembrane region" description="Helical" evidence="8">
    <location>
        <begin position="266"/>
        <end position="284"/>
    </location>
</feature>
<evidence type="ECO:0000256" key="7">
    <source>
        <dbReference type="ARBA" id="ARBA00023177"/>
    </source>
</evidence>
<feature type="domain" description="Ammonium transporter AmtB-like" evidence="9">
    <location>
        <begin position="40"/>
        <end position="495"/>
    </location>
</feature>
<dbReference type="Gene3D" id="1.10.3430.10">
    <property type="entry name" value="Ammonium transporter AmtB like domains"/>
    <property type="match status" value="1"/>
</dbReference>
<gene>
    <name evidence="10" type="ORF">OKIOD_LOCUS1159</name>
</gene>
<dbReference type="InterPro" id="IPR018047">
    <property type="entry name" value="Ammonium_transpt_CS"/>
</dbReference>
<feature type="transmembrane region" description="Helical" evidence="8">
    <location>
        <begin position="179"/>
        <end position="200"/>
    </location>
</feature>
<comment type="similarity">
    <text evidence="2">Belongs to the ammonia transporter channel (TC 1.A.11.2) family.</text>
</comment>
<feature type="transmembrane region" description="Helical" evidence="8">
    <location>
        <begin position="381"/>
        <end position="403"/>
    </location>
</feature>
<protein>
    <submittedName>
        <fullName evidence="10">Oidioi.mRNA.OKI2018_I69.PAR.g9601.t1.cds</fullName>
    </submittedName>
</protein>
<evidence type="ECO:0000256" key="5">
    <source>
        <dbReference type="ARBA" id="ARBA00022989"/>
    </source>
</evidence>
<feature type="transmembrane region" description="Helical" evidence="8">
    <location>
        <begin position="223"/>
        <end position="245"/>
    </location>
</feature>
<sequence length="636" mass="70609">MEKDSFGGNMKDLLDFETIQRYLAAKEEEEKDWKEYIYNVFIIINGCTVLFMQCGFALLEAGAVRSKNVTNILLKNFLDLLIGIVIYWAFGFAFAYGKVKVKDDFGNYTGYSKANRFLGHKHFFLMDEEDFGTELLEGYPERVIHMGSFYGEFFYNFVFAATATTITSGALAERCKMSAYFIYGIILTGFLQPVTVHWTWSNGFLLYPQQYLDLPPEVYFRDYAGGVNVHAVGGLAGLVGCIFMGPRLGRFDTTRKYHIPGHSTPLTGLGAFILMTGFLGMVLGHGQNIELSATNIVLGGATSGLTAMMIKWIKPRLAGHSRHKQYWSFLILVDSTLCGMVALCGGCNIVPPYGAAVIGVLASLAFLGIEHLMIKFHIDDPLGSFATHFGGGVVGCLMTPFFMVKEHAGLDGIFFWEGCDKDFAKGLPGWEDGACLYSPFYQLAWHIVGLLCIFVWTIVLSVIVFGLLWRFGQLRVNSDLEIRGIDIKLHGEPAYPNAAYGHGWDNEGDFALEVLEVRNGLDGQAAPTAPTGIHSRRTVKALINPNLRENWVNEIRPGGLIEMTIAEQQKTMKVLKHLLEEDVEGDVSLGMPMDTFTPLSVIGTGQLQERLKQREMVASTFSKDGIPNPACDMRDD</sequence>
<feature type="transmembrane region" description="Helical" evidence="8">
    <location>
        <begin position="325"/>
        <end position="343"/>
    </location>
</feature>
<organism evidence="10 11">
    <name type="scientific">Oikopleura dioica</name>
    <name type="common">Tunicate</name>
    <dbReference type="NCBI Taxonomy" id="34765"/>
    <lineage>
        <taxon>Eukaryota</taxon>
        <taxon>Metazoa</taxon>
        <taxon>Chordata</taxon>
        <taxon>Tunicata</taxon>
        <taxon>Appendicularia</taxon>
        <taxon>Copelata</taxon>
        <taxon>Oikopleuridae</taxon>
        <taxon>Oikopleura</taxon>
    </lineage>
</organism>
<reference evidence="10 11" key="1">
    <citation type="submission" date="2021-04" db="EMBL/GenBank/DDBJ databases">
        <authorList>
            <person name="Bliznina A."/>
        </authorList>
    </citation>
    <scope>NUCLEOTIDE SEQUENCE [LARGE SCALE GENOMIC DNA]</scope>
</reference>
<evidence type="ECO:0000313" key="11">
    <source>
        <dbReference type="Proteomes" id="UP001158576"/>
    </source>
</evidence>
<keyword evidence="6 8" id="KW-0472">Membrane</keyword>
<evidence type="ECO:0000313" key="10">
    <source>
        <dbReference type="EMBL" id="CAG5080463.1"/>
    </source>
</evidence>
<evidence type="ECO:0000256" key="8">
    <source>
        <dbReference type="SAM" id="Phobius"/>
    </source>
</evidence>
<evidence type="ECO:0000256" key="6">
    <source>
        <dbReference type="ARBA" id="ARBA00023136"/>
    </source>
</evidence>
<feature type="transmembrane region" description="Helical" evidence="8">
    <location>
        <begin position="349"/>
        <end position="369"/>
    </location>
</feature>
<evidence type="ECO:0000256" key="3">
    <source>
        <dbReference type="ARBA" id="ARBA00022448"/>
    </source>
</evidence>
<name>A0ABN7RLK2_OIKDI</name>
<dbReference type="PANTHER" id="PTHR11730:SF6">
    <property type="entry name" value="AMMONIUM TRANSPORTER"/>
    <property type="match status" value="1"/>
</dbReference>
<evidence type="ECO:0000259" key="9">
    <source>
        <dbReference type="Pfam" id="PF00909"/>
    </source>
</evidence>
<dbReference type="InterPro" id="IPR024041">
    <property type="entry name" value="NH4_transpt_AmtB-like_dom"/>
</dbReference>
<dbReference type="SUPFAM" id="SSF111352">
    <property type="entry name" value="Ammonium transporter"/>
    <property type="match status" value="1"/>
</dbReference>